<name>A0A843V9F9_COLES</name>
<dbReference type="EC" id="2.3.2.27" evidence="3"/>
<dbReference type="Pfam" id="PF24921">
    <property type="entry name" value="RING_XB3-XBAT31"/>
    <property type="match status" value="1"/>
</dbReference>
<evidence type="ECO:0000256" key="1">
    <source>
        <dbReference type="ARBA" id="ARBA00000900"/>
    </source>
</evidence>
<dbReference type="PROSITE" id="PS00518">
    <property type="entry name" value="ZF_RING_1"/>
    <property type="match status" value="1"/>
</dbReference>
<feature type="repeat" description="ANK" evidence="11">
    <location>
        <begin position="111"/>
        <end position="143"/>
    </location>
</feature>
<evidence type="ECO:0000313" key="16">
    <source>
        <dbReference type="Proteomes" id="UP000652761"/>
    </source>
</evidence>
<evidence type="ECO:0000256" key="12">
    <source>
        <dbReference type="PROSITE-ProRule" id="PRU00175"/>
    </source>
</evidence>
<evidence type="ECO:0000256" key="10">
    <source>
        <dbReference type="ARBA" id="ARBA00023043"/>
    </source>
</evidence>
<evidence type="ECO:0000259" key="14">
    <source>
        <dbReference type="PROSITE" id="PS50089"/>
    </source>
</evidence>
<keyword evidence="16" id="KW-1185">Reference proteome</keyword>
<dbReference type="Gene3D" id="3.30.40.10">
    <property type="entry name" value="Zinc/RING finger domain, C3HC4 (zinc finger)"/>
    <property type="match status" value="1"/>
</dbReference>
<dbReference type="SUPFAM" id="SSF57850">
    <property type="entry name" value="RING/U-box"/>
    <property type="match status" value="1"/>
</dbReference>
<feature type="repeat" description="ANK" evidence="11">
    <location>
        <begin position="261"/>
        <end position="293"/>
    </location>
</feature>
<keyword evidence="5" id="KW-0479">Metal-binding</keyword>
<feature type="domain" description="RING-type" evidence="14">
    <location>
        <begin position="388"/>
        <end position="437"/>
    </location>
</feature>
<evidence type="ECO:0000256" key="4">
    <source>
        <dbReference type="ARBA" id="ARBA00022679"/>
    </source>
</evidence>
<feature type="repeat" description="ANK" evidence="11">
    <location>
        <begin position="78"/>
        <end position="110"/>
    </location>
</feature>
<evidence type="ECO:0000256" key="7">
    <source>
        <dbReference type="ARBA" id="ARBA00022771"/>
    </source>
</evidence>
<feature type="compositionally biased region" description="Basic and acidic residues" evidence="13">
    <location>
        <begin position="449"/>
        <end position="460"/>
    </location>
</feature>
<organism evidence="15 16">
    <name type="scientific">Colocasia esculenta</name>
    <name type="common">Wild taro</name>
    <name type="synonym">Arum esculentum</name>
    <dbReference type="NCBI Taxonomy" id="4460"/>
    <lineage>
        <taxon>Eukaryota</taxon>
        <taxon>Viridiplantae</taxon>
        <taxon>Streptophyta</taxon>
        <taxon>Embryophyta</taxon>
        <taxon>Tracheophyta</taxon>
        <taxon>Spermatophyta</taxon>
        <taxon>Magnoliopsida</taxon>
        <taxon>Liliopsida</taxon>
        <taxon>Araceae</taxon>
        <taxon>Aroideae</taxon>
        <taxon>Colocasieae</taxon>
        <taxon>Colocasia</taxon>
    </lineage>
</organism>
<dbReference type="InterPro" id="IPR001841">
    <property type="entry name" value="Znf_RING"/>
</dbReference>
<dbReference type="SUPFAM" id="SSF48403">
    <property type="entry name" value="Ankyrin repeat"/>
    <property type="match status" value="1"/>
</dbReference>
<evidence type="ECO:0000256" key="11">
    <source>
        <dbReference type="PROSITE-ProRule" id="PRU00023"/>
    </source>
</evidence>
<feature type="non-terminal residue" evidence="15">
    <location>
        <position position="1"/>
    </location>
</feature>
<feature type="repeat" description="ANK" evidence="11">
    <location>
        <begin position="224"/>
        <end position="256"/>
    </location>
</feature>
<dbReference type="InterPro" id="IPR036770">
    <property type="entry name" value="Ankyrin_rpt-contain_sf"/>
</dbReference>
<keyword evidence="10 11" id="KW-0040">ANK repeat</keyword>
<dbReference type="PANTHER" id="PTHR24128:SF14">
    <property type="entry name" value="E3 UBIQUITIN-PROTEIN LIGASE XBAT31-RELATED"/>
    <property type="match status" value="1"/>
</dbReference>
<dbReference type="PROSITE" id="PS50297">
    <property type="entry name" value="ANK_REP_REGION"/>
    <property type="match status" value="3"/>
</dbReference>
<evidence type="ECO:0000256" key="9">
    <source>
        <dbReference type="ARBA" id="ARBA00022833"/>
    </source>
</evidence>
<dbReference type="OrthoDB" id="194358at2759"/>
<sequence length="510" mass="55112">LPEVAGGSISTNPVGSPGRGALPEPGGWRPAEMGQGLSCSRSSLVHDFFSAVQAGELETVERLLADDPALLHHTSVYDRLSSLHIAAANGRFEVLSMMLDRSVHPDLLGRHKQTPLMLAAMYGKISCVERLLQAGANVGKRLAFSPLPEIAMLLEHADETDPDFFWVLLDSDVRFLARKNLLTLRRLLRAFGLPASDSICRPFRSDRRFLCRGFARFVNVRDGDGATPLHLAARQRRPECVHLLLDKGALVCASTGNFGYPGSTPLHSAARGGCLDCVRELLAWGADRLQRDAYGRIPHVVALKRNHRACAALLNPSSAEPLVWPSPLKFISELTSDAKLLLERALMAANREREKTVLKAATESLPSPPHSEDGIGGDTSEAGDTELCCICFDQPCTIEIRDCGHQMCAQCVLVLCCHSKPNPTTLCSPAPVCPFCRSNIARLAVAEAKAPEKERDKDNYPGKPRKSCKSRNSSEGSSSFKGLSSAMGSFGKVGRGTGRVADTGDMGDKP</sequence>
<feature type="compositionally biased region" description="Low complexity" evidence="13">
    <location>
        <begin position="470"/>
        <end position="489"/>
    </location>
</feature>
<feature type="region of interest" description="Disordered" evidence="13">
    <location>
        <begin position="447"/>
        <end position="510"/>
    </location>
</feature>
<evidence type="ECO:0000256" key="6">
    <source>
        <dbReference type="ARBA" id="ARBA00022737"/>
    </source>
</evidence>
<dbReference type="PANTHER" id="PTHR24128">
    <property type="entry name" value="HOMEOBOX PROTEIN WARIAI"/>
    <property type="match status" value="1"/>
</dbReference>
<reference evidence="15" key="1">
    <citation type="submission" date="2017-07" db="EMBL/GenBank/DDBJ databases">
        <title>Taro Niue Genome Assembly and Annotation.</title>
        <authorList>
            <person name="Atibalentja N."/>
            <person name="Keating K."/>
            <person name="Fields C.J."/>
        </authorList>
    </citation>
    <scope>NUCLEOTIDE SEQUENCE</scope>
    <source>
        <strain evidence="15">Niue_2</strain>
        <tissue evidence="15">Leaf</tissue>
    </source>
</reference>
<feature type="region of interest" description="Disordered" evidence="13">
    <location>
        <begin position="1"/>
        <end position="33"/>
    </location>
</feature>
<evidence type="ECO:0000256" key="13">
    <source>
        <dbReference type="SAM" id="MobiDB-lite"/>
    </source>
</evidence>
<protein>
    <recommendedName>
        <fullName evidence="3">RING-type E3 ubiquitin transferase</fullName>
        <ecNumber evidence="3">2.3.2.27</ecNumber>
    </recommendedName>
</protein>
<dbReference type="PROSITE" id="PS50088">
    <property type="entry name" value="ANK_REPEAT"/>
    <property type="match status" value="4"/>
</dbReference>
<evidence type="ECO:0000313" key="15">
    <source>
        <dbReference type="EMBL" id="MQL93031.1"/>
    </source>
</evidence>
<keyword evidence="4" id="KW-0808">Transferase</keyword>
<comment type="pathway">
    <text evidence="2">Protein modification; protein ubiquitination.</text>
</comment>
<dbReference type="InterPro" id="IPR017907">
    <property type="entry name" value="Znf_RING_CS"/>
</dbReference>
<dbReference type="PROSITE" id="PS50089">
    <property type="entry name" value="ZF_RING_2"/>
    <property type="match status" value="1"/>
</dbReference>
<keyword evidence="8" id="KW-0833">Ubl conjugation pathway</keyword>
<dbReference type="InterPro" id="IPR056760">
    <property type="entry name" value="RING_XB3-like"/>
</dbReference>
<evidence type="ECO:0000256" key="2">
    <source>
        <dbReference type="ARBA" id="ARBA00004906"/>
    </source>
</evidence>
<evidence type="ECO:0000256" key="8">
    <source>
        <dbReference type="ARBA" id="ARBA00022786"/>
    </source>
</evidence>
<dbReference type="Proteomes" id="UP000652761">
    <property type="component" value="Unassembled WGS sequence"/>
</dbReference>
<dbReference type="EMBL" id="NMUH01001509">
    <property type="protein sequence ID" value="MQL93031.1"/>
    <property type="molecule type" value="Genomic_DNA"/>
</dbReference>
<keyword evidence="6" id="KW-0677">Repeat</keyword>
<dbReference type="Pfam" id="PF12796">
    <property type="entry name" value="Ank_2"/>
    <property type="match status" value="1"/>
</dbReference>
<dbReference type="InterPro" id="IPR013083">
    <property type="entry name" value="Znf_RING/FYVE/PHD"/>
</dbReference>
<keyword evidence="9" id="KW-0862">Zinc</keyword>
<evidence type="ECO:0000256" key="5">
    <source>
        <dbReference type="ARBA" id="ARBA00022723"/>
    </source>
</evidence>
<comment type="caution">
    <text evidence="15">The sequence shown here is derived from an EMBL/GenBank/DDBJ whole genome shotgun (WGS) entry which is preliminary data.</text>
</comment>
<dbReference type="GO" id="GO:0008270">
    <property type="term" value="F:zinc ion binding"/>
    <property type="evidence" value="ECO:0007669"/>
    <property type="project" value="UniProtKB-KW"/>
</dbReference>
<evidence type="ECO:0000256" key="3">
    <source>
        <dbReference type="ARBA" id="ARBA00012483"/>
    </source>
</evidence>
<dbReference type="Gene3D" id="1.25.40.20">
    <property type="entry name" value="Ankyrin repeat-containing domain"/>
    <property type="match status" value="2"/>
</dbReference>
<keyword evidence="7 12" id="KW-0863">Zinc-finger</keyword>
<dbReference type="GO" id="GO:0061630">
    <property type="term" value="F:ubiquitin protein ligase activity"/>
    <property type="evidence" value="ECO:0007669"/>
    <property type="project" value="UniProtKB-EC"/>
</dbReference>
<gene>
    <name evidence="15" type="ORF">Taro_025659</name>
</gene>
<accession>A0A843V9F9</accession>
<dbReference type="Pfam" id="PF00023">
    <property type="entry name" value="Ank"/>
    <property type="match status" value="2"/>
</dbReference>
<proteinExistence type="predicted"/>
<dbReference type="SMART" id="SM00248">
    <property type="entry name" value="ANK"/>
    <property type="match status" value="4"/>
</dbReference>
<comment type="catalytic activity">
    <reaction evidence="1">
        <text>S-ubiquitinyl-[E2 ubiquitin-conjugating enzyme]-L-cysteine + [acceptor protein]-L-lysine = [E2 ubiquitin-conjugating enzyme]-L-cysteine + N(6)-ubiquitinyl-[acceptor protein]-L-lysine.</text>
        <dbReference type="EC" id="2.3.2.27"/>
    </reaction>
</comment>
<dbReference type="InterPro" id="IPR002110">
    <property type="entry name" value="Ankyrin_rpt"/>
</dbReference>
<dbReference type="AlphaFoldDB" id="A0A843V9F9"/>